<dbReference type="InterPro" id="IPR001180">
    <property type="entry name" value="CNH_dom"/>
</dbReference>
<keyword evidence="2" id="KW-0472">Membrane</keyword>
<dbReference type="GeneID" id="66115588"/>
<keyword evidence="8" id="KW-1185">Reference proteome</keyword>
<dbReference type="Pfam" id="PF08642">
    <property type="entry name" value="Rxt3"/>
    <property type="match status" value="1"/>
</dbReference>
<gene>
    <name evidence="7" type="primary">VAM6</name>
    <name evidence="7" type="ORF">KQ657_002214</name>
</gene>
<protein>
    <submittedName>
        <fullName evidence="7">Vacuolar morphogenesis protein 6</fullName>
    </submittedName>
</protein>
<name>A0A9P8AL87_9ASCO</name>
<dbReference type="InterPro" id="IPR019453">
    <property type="entry name" value="VPS39/TGFA1_Znf"/>
</dbReference>
<evidence type="ECO:0000256" key="1">
    <source>
        <dbReference type="ARBA" id="ARBA00004184"/>
    </source>
</evidence>
<dbReference type="EMBL" id="JAHMUF010000002">
    <property type="protein sequence ID" value="KAG7195829.1"/>
    <property type="molecule type" value="Genomic_DNA"/>
</dbReference>
<dbReference type="GO" id="GO:0012505">
    <property type="term" value="C:endomembrane system"/>
    <property type="evidence" value="ECO:0007669"/>
    <property type="project" value="UniProtKB-SubCell"/>
</dbReference>
<reference evidence="7" key="1">
    <citation type="submission" date="2021-03" db="EMBL/GenBank/DDBJ databases">
        <authorList>
            <person name="Palmer J.M."/>
        </authorList>
    </citation>
    <scope>NUCLEOTIDE SEQUENCE</scope>
    <source>
        <strain evidence="7">ARV_011</strain>
    </source>
</reference>
<feature type="repeat" description="CHCR" evidence="4">
    <location>
        <begin position="747"/>
        <end position="910"/>
    </location>
</feature>
<evidence type="ECO:0000259" key="6">
    <source>
        <dbReference type="PROSITE" id="PS50219"/>
    </source>
</evidence>
<evidence type="ECO:0000313" key="8">
    <source>
        <dbReference type="Proteomes" id="UP000790833"/>
    </source>
</evidence>
<evidence type="ECO:0000256" key="5">
    <source>
        <dbReference type="SAM" id="MobiDB-lite"/>
    </source>
</evidence>
<dbReference type="RefSeq" id="XP_043051374.1">
    <property type="nucleotide sequence ID" value="XM_043192986.1"/>
</dbReference>
<dbReference type="GO" id="GO:0006886">
    <property type="term" value="P:intracellular protein transport"/>
    <property type="evidence" value="ECO:0007669"/>
    <property type="project" value="UniProtKB-UniRule"/>
</dbReference>
<comment type="subcellular location">
    <subcellularLocation>
        <location evidence="1">Endomembrane system</location>
        <topology evidence="1">Peripheral membrane protein</topology>
    </subcellularLocation>
</comment>
<proteinExistence type="inferred from homology"/>
<dbReference type="InterPro" id="IPR000547">
    <property type="entry name" value="Clathrin_H-chain/VPS_repeat"/>
</dbReference>
<dbReference type="OrthoDB" id="5325112at2759"/>
<feature type="domain" description="CNH" evidence="6">
    <location>
        <begin position="17"/>
        <end position="340"/>
    </location>
</feature>
<dbReference type="PROSITE" id="PS50236">
    <property type="entry name" value="CHCR"/>
    <property type="match status" value="1"/>
</dbReference>
<evidence type="ECO:0000256" key="2">
    <source>
        <dbReference type="ARBA" id="ARBA00023136"/>
    </source>
</evidence>
<evidence type="ECO:0000256" key="4">
    <source>
        <dbReference type="PROSITE-ProRule" id="PRU01006"/>
    </source>
</evidence>
<organism evidence="7 8">
    <name type="scientific">Scheffersomyces spartinae</name>
    <dbReference type="NCBI Taxonomy" id="45513"/>
    <lineage>
        <taxon>Eukaryota</taxon>
        <taxon>Fungi</taxon>
        <taxon>Dikarya</taxon>
        <taxon>Ascomycota</taxon>
        <taxon>Saccharomycotina</taxon>
        <taxon>Pichiomycetes</taxon>
        <taxon>Debaryomycetaceae</taxon>
        <taxon>Scheffersomyces</taxon>
    </lineage>
</organism>
<dbReference type="InterPro" id="IPR013951">
    <property type="entry name" value="Rxt3"/>
</dbReference>
<evidence type="ECO:0000256" key="3">
    <source>
        <dbReference type="ARBA" id="ARBA00038201"/>
    </source>
</evidence>
<dbReference type="PANTHER" id="PTHR12894">
    <property type="entry name" value="CNH DOMAIN CONTAINING"/>
    <property type="match status" value="1"/>
</dbReference>
<dbReference type="Pfam" id="PF10366">
    <property type="entry name" value="Vps39_1"/>
    <property type="match status" value="1"/>
</dbReference>
<dbReference type="PROSITE" id="PS50219">
    <property type="entry name" value="CNH"/>
    <property type="match status" value="1"/>
</dbReference>
<dbReference type="Proteomes" id="UP000790833">
    <property type="component" value="Unassembled WGS sequence"/>
</dbReference>
<sequence>MNIDIVEKTGHIRVGSTNKISAIKYGEGNLYIGFNNGDLSIYNVTSAKGKEASSVQPTSKLGRRRSISIGSESIDEDTLTFDITFKNISKEGTPITRIDSIELTNDTSKSYLIIACVGAFRVYERIGGHLNLILELDEVRNYVDYVFISTERLLIVGLKAKIVVYKIVNKTRNIFQILKQGEIVLKDRFQAISSVRFGSKLFIGLLNDFLLFDIFTHELIPVVQSEEKALSLLAHSTSFNYFGISSSTPSTKIVSLGKDSTQVLILKDSRCISYDMKSQVLEVSPIRFTQVPLYACYIYPSYLLVVFQKKIEIIDYTSGSPVQRLETTGTNLITENQEHRCIYRVHGNDVYLYKQHPIQRQIDQYLSISGRDTTRTKNIKDPMSDLRVLGLERAITLVSKLSEDDHYFDSNNQQEEEIEKNPKKAKQLILRDLYKAKAMLLFGSYGKFHESLVSISIEWLISYHDILCLFPNFINGEAQIKGEKQSAPPMNHVSSYSSIKKLKAEDLKAGRNNNNKMVIETIPENDTQTIRSSRSVKSNFGIDSTSMTKFTKAVNNLIVYLTEQRRVLTNFLNDKENPHFPWKGVEITPKDIYPDEGQKNEDMLDNVSQIIDTSLFLCYFHTRPMLLGPLLRLPNNKCNAKVVNQNLLSNLHDHDGTVSIFIKELLDFYYGRGLHKDALEMLFKLSHDEDIHNDFEEYLQGPDLTIQYLQKLSNDDLELIFQFSFWILTEFKDDQLKYGQFIYMNDSFECEGYDQYRVVDFFVEVIKSEPLAIRYLEWLLFESDITLDRKDSTKFHTKLCLFYLKQIGNGPDSDYYYDKVYRFLETTDSYEPWTILRHISSDDDRLLRLTVFVHKKLGEHEKSIDVLYNQLDDLDAAIDYCVEMYINHHNEDLGRSLLHKLLEDLLEQPFQNAHHVQKLLESQGPKMSLTKVLASLPEAFPMKRLSAYLSQGLRENFSKLQDSRMECQLYKVGVVKLQDELLSARDQGYYLESSMQLCPICHKRLGYSVFAIDKNNNVVHYSYSTMTGPINEPNPVVEGVRLPTLVQSSDGTSTNGTDSSGAPTRGIGFGISHFLNEDRNKGDLQMENPKLDGEITKDPTLLGQSQSSPQLILPTQHLNEHQPLPISEQKSIGVVSPTHQVASHHVPSPTTQGNSNMLSHQNQFPQHQLAQMAEHAKELVEIENNSITHKHNDLNDNINIDKKEIINVIEEFFPHRRNIGSVVYNPTTTWLTLQTEALVGLKPEHQERFLDIKINFSDQVRHDKRPIKYIPVIPPLPFEYINTTIEMKIPYRYIKIFKELMDHNHDDFKRELWGGASGVYTDDSDILSILVHKGLFTNSIDLSDWNSNWNVHTDFVRPQLINPSSKDNDENDENDGIYGDLSVEVLLLPTLPQYHGFFANGINSRSWVGHSRHDGLSIAICNIKWESFGSYMRDKSLFKISELELHNDLEILREQYQHNSWKFDTQRFSEIKKKYGSTS</sequence>
<dbReference type="InterPro" id="IPR019452">
    <property type="entry name" value="VPS39/TGF_beta_rcpt-assoc_1"/>
</dbReference>
<dbReference type="GO" id="GO:0000329">
    <property type="term" value="C:fungal-type vacuole membrane"/>
    <property type="evidence" value="ECO:0007669"/>
    <property type="project" value="TreeGrafter"/>
</dbReference>
<dbReference type="GO" id="GO:0006914">
    <property type="term" value="P:autophagy"/>
    <property type="evidence" value="ECO:0007669"/>
    <property type="project" value="TreeGrafter"/>
</dbReference>
<dbReference type="PANTHER" id="PTHR12894:SF49">
    <property type="entry name" value="VAM6_VPS39-LIKE PROTEIN"/>
    <property type="match status" value="1"/>
</dbReference>
<comment type="caution">
    <text evidence="7">The sequence shown here is derived from an EMBL/GenBank/DDBJ whole genome shotgun (WGS) entry which is preliminary data.</text>
</comment>
<accession>A0A9P8AL87</accession>
<dbReference type="Pfam" id="PF10367">
    <property type="entry name" value="zf-Vps39_C"/>
    <property type="match status" value="1"/>
</dbReference>
<comment type="similarity">
    <text evidence="3">Belongs to the VAM6/VPS39 family.</text>
</comment>
<feature type="compositionally biased region" description="Basic and acidic residues" evidence="5">
    <location>
        <begin position="1075"/>
        <end position="1097"/>
    </location>
</feature>
<feature type="region of interest" description="Disordered" evidence="5">
    <location>
        <begin position="1046"/>
        <end position="1106"/>
    </location>
</feature>
<dbReference type="InterPro" id="IPR032914">
    <property type="entry name" value="Vam6/VPS39/TRAP1"/>
</dbReference>
<dbReference type="GO" id="GO:0034058">
    <property type="term" value="P:endosomal vesicle fusion"/>
    <property type="evidence" value="ECO:0007669"/>
    <property type="project" value="TreeGrafter"/>
</dbReference>
<feature type="compositionally biased region" description="Low complexity" evidence="5">
    <location>
        <begin position="1048"/>
        <end position="1061"/>
    </location>
</feature>
<evidence type="ECO:0000313" key="7">
    <source>
        <dbReference type="EMBL" id="KAG7195829.1"/>
    </source>
</evidence>